<organism evidence="4 5">
    <name type="scientific">Rousettus aegyptiacus</name>
    <name type="common">Egyptian fruit bat</name>
    <name type="synonym">Pteropus aegyptiacus</name>
    <dbReference type="NCBI Taxonomy" id="9407"/>
    <lineage>
        <taxon>Eukaryota</taxon>
        <taxon>Metazoa</taxon>
        <taxon>Chordata</taxon>
        <taxon>Craniata</taxon>
        <taxon>Vertebrata</taxon>
        <taxon>Euteleostomi</taxon>
        <taxon>Mammalia</taxon>
        <taxon>Eutheria</taxon>
        <taxon>Laurasiatheria</taxon>
        <taxon>Chiroptera</taxon>
        <taxon>Yinpterochiroptera</taxon>
        <taxon>Pteropodoidea</taxon>
        <taxon>Pteropodidae</taxon>
        <taxon>Rousettinae</taxon>
        <taxon>Rousettus</taxon>
    </lineage>
</organism>
<evidence type="ECO:0000259" key="3">
    <source>
        <dbReference type="Pfam" id="PF02994"/>
    </source>
</evidence>
<evidence type="ECO:0000256" key="1">
    <source>
        <dbReference type="ARBA" id="ARBA00061640"/>
    </source>
</evidence>
<feature type="domain" description="L1 transposable element RRM" evidence="3">
    <location>
        <begin position="11"/>
        <end position="105"/>
    </location>
</feature>
<comment type="caution">
    <text evidence="4">The sequence shown here is derived from an EMBL/GenBank/DDBJ whole genome shotgun (WGS) entry which is preliminary data.</text>
</comment>
<dbReference type="Gene3D" id="3.30.70.1820">
    <property type="entry name" value="L1 transposable element, RRM domain"/>
    <property type="match status" value="1"/>
</dbReference>
<reference evidence="4 5" key="1">
    <citation type="journal article" date="2020" name="Nature">
        <title>Six reference-quality genomes reveal evolution of bat adaptations.</title>
        <authorList>
            <person name="Jebb D."/>
            <person name="Huang Z."/>
            <person name="Pippel M."/>
            <person name="Hughes G.M."/>
            <person name="Lavrichenko K."/>
            <person name="Devanna P."/>
            <person name="Winkler S."/>
            <person name="Jermiin L.S."/>
            <person name="Skirmuntt E.C."/>
            <person name="Katzourakis A."/>
            <person name="Burkitt-Gray L."/>
            <person name="Ray D.A."/>
            <person name="Sullivan K.A.M."/>
            <person name="Roscito J.G."/>
            <person name="Kirilenko B.M."/>
            <person name="Davalos L.M."/>
            <person name="Corthals A.P."/>
            <person name="Power M.L."/>
            <person name="Jones G."/>
            <person name="Ransome R.D."/>
            <person name="Dechmann D.K.N."/>
            <person name="Locatelli A.G."/>
            <person name="Puechmaille S.J."/>
            <person name="Fedrigo O."/>
            <person name="Jarvis E.D."/>
            <person name="Hiller M."/>
            <person name="Vernes S.C."/>
            <person name="Myers E.W."/>
            <person name="Teeling E.C."/>
        </authorList>
    </citation>
    <scope>NUCLEOTIDE SEQUENCE [LARGE SCALE GENOMIC DNA]</scope>
    <source>
        <strain evidence="4">MRouAeg1</strain>
        <tissue evidence="4">Muscle</tissue>
    </source>
</reference>
<dbReference type="EMBL" id="JACASE010000009">
    <property type="protein sequence ID" value="KAF6435727.1"/>
    <property type="molecule type" value="Genomic_DNA"/>
</dbReference>
<protein>
    <recommendedName>
        <fullName evidence="3">L1 transposable element RRM domain-containing protein</fullName>
    </recommendedName>
</protein>
<feature type="region of interest" description="Disordered" evidence="2">
    <location>
        <begin position="117"/>
        <end position="140"/>
    </location>
</feature>
<dbReference type="InterPro" id="IPR043636">
    <property type="entry name" value="L1_RRM_dom"/>
</dbReference>
<evidence type="ECO:0000313" key="5">
    <source>
        <dbReference type="Proteomes" id="UP000593571"/>
    </source>
</evidence>
<proteinExistence type="inferred from homology"/>
<dbReference type="FunFam" id="3.30.70.1820:FF:000002">
    <property type="entry name" value="LINE-1 retrotransposable element ORF1 protein"/>
    <property type="match status" value="1"/>
</dbReference>
<dbReference type="AlphaFoldDB" id="A0A7J8EJQ7"/>
<accession>A0A7J8EJQ7</accession>
<dbReference type="Pfam" id="PF02994">
    <property type="entry name" value="Transposase_22"/>
    <property type="match status" value="1"/>
</dbReference>
<evidence type="ECO:0000313" key="4">
    <source>
        <dbReference type="EMBL" id="KAF6435727.1"/>
    </source>
</evidence>
<dbReference type="Proteomes" id="UP000593571">
    <property type="component" value="Unassembled WGS sequence"/>
</dbReference>
<dbReference type="InterPro" id="IPR004244">
    <property type="entry name" value="Transposase_22"/>
</dbReference>
<dbReference type="PANTHER" id="PTHR11505">
    <property type="entry name" value="L1 TRANSPOSABLE ELEMENT-RELATED"/>
    <property type="match status" value="1"/>
</dbReference>
<evidence type="ECO:0000256" key="2">
    <source>
        <dbReference type="SAM" id="MobiDB-lite"/>
    </source>
</evidence>
<sequence length="140" mass="16005">MEPVGQIKCKNIHVIGVPEGEEGEQEVEKIFEEIMMENFPNLGKELDIQPQEAQRIPRKRNPKRPTARHIIIKMPKFKYKKRIFKAAREKPLVTFKGEPIRLGADFSREIAEQKGLAQNIQSDKKPGSTTKNTLSSKAII</sequence>
<gene>
    <name evidence="4" type="ORF">HJG63_012473</name>
</gene>
<keyword evidence="5" id="KW-1185">Reference proteome</keyword>
<name>A0A7J8EJQ7_ROUAE</name>
<comment type="similarity">
    <text evidence="1">Belongs to the transposase 22 family.</text>
</comment>